<gene>
    <name evidence="2" type="ORF">GBAR_LOCUS672</name>
</gene>
<dbReference type="Pfam" id="PF03576">
    <property type="entry name" value="Peptidase_S58"/>
    <property type="match status" value="1"/>
</dbReference>
<keyword evidence="2" id="KW-0031">Aminopeptidase</keyword>
<sequence>ATGCTVILCTDGAVGGVAVRGGSPGTRETDLLDPIRRVDRVHGILLSGGSAFGLAAAGGVQQWLEERGIGFETPHGHVPIVPAAILYDLGVGRSDVRPDGAAGYAACEVADADVLAAGSVGAGTGATVGAIKGGIGSACCVLPDGVSVGAAVAVNAWGGIYDHRDGGLIAGPRGEDGAMADPVEVMLTGTSSSGTSLLTNTTIGVVATDANLDKMQVNFVASSSHDGMALTIRPCHTPSDGDTMFCVATGRNSAPVNLMAIVTAATHVTALAILDAIQSARGLAGIPAISEMTHGQG</sequence>
<organism evidence="2 3">
    <name type="scientific">Geodia barretti</name>
    <name type="common">Barrett's horny sponge</name>
    <dbReference type="NCBI Taxonomy" id="519541"/>
    <lineage>
        <taxon>Eukaryota</taxon>
        <taxon>Metazoa</taxon>
        <taxon>Porifera</taxon>
        <taxon>Demospongiae</taxon>
        <taxon>Heteroscleromorpha</taxon>
        <taxon>Tetractinellida</taxon>
        <taxon>Astrophorina</taxon>
        <taxon>Geodiidae</taxon>
        <taxon>Geodia</taxon>
    </lineage>
</organism>
<keyword evidence="2" id="KW-0645">Protease</keyword>
<feature type="non-terminal residue" evidence="2">
    <location>
        <position position="1"/>
    </location>
</feature>
<accession>A0AA35VYY3</accession>
<dbReference type="InterPro" id="IPR005321">
    <property type="entry name" value="Peptidase_S58_DmpA"/>
</dbReference>
<keyword evidence="2" id="KW-0378">Hydrolase</keyword>
<evidence type="ECO:0000256" key="1">
    <source>
        <dbReference type="ARBA" id="ARBA00007068"/>
    </source>
</evidence>
<proteinExistence type="inferred from homology"/>
<comment type="similarity">
    <text evidence="1">Belongs to the peptidase S58 family.</text>
</comment>
<dbReference type="SUPFAM" id="SSF56266">
    <property type="entry name" value="DmpA/ArgJ-like"/>
    <property type="match status" value="1"/>
</dbReference>
<protein>
    <submittedName>
        <fullName evidence="2">Uncharacterized aminopeptidase Mb1368</fullName>
    </submittedName>
</protein>
<comment type="caution">
    <text evidence="2">The sequence shown here is derived from an EMBL/GenBank/DDBJ whole genome shotgun (WGS) entry which is preliminary data.</text>
</comment>
<dbReference type="CDD" id="cd02252">
    <property type="entry name" value="nylC_like"/>
    <property type="match status" value="1"/>
</dbReference>
<dbReference type="Gene3D" id="3.60.70.12">
    <property type="entry name" value="L-amino peptidase D-ALA esterase/amidase"/>
    <property type="match status" value="1"/>
</dbReference>
<dbReference type="PANTHER" id="PTHR36512:SF3">
    <property type="entry name" value="BLR5678 PROTEIN"/>
    <property type="match status" value="1"/>
</dbReference>
<reference evidence="2" key="1">
    <citation type="submission" date="2023-03" db="EMBL/GenBank/DDBJ databases">
        <authorList>
            <person name="Steffen K."/>
            <person name="Cardenas P."/>
        </authorList>
    </citation>
    <scope>NUCLEOTIDE SEQUENCE</scope>
</reference>
<evidence type="ECO:0000313" key="2">
    <source>
        <dbReference type="EMBL" id="CAI7991255.1"/>
    </source>
</evidence>
<dbReference type="Proteomes" id="UP001174909">
    <property type="component" value="Unassembled WGS sequence"/>
</dbReference>
<name>A0AA35VYY3_GEOBA</name>
<evidence type="ECO:0000313" key="3">
    <source>
        <dbReference type="Proteomes" id="UP001174909"/>
    </source>
</evidence>
<dbReference type="AlphaFoldDB" id="A0AA35VYY3"/>
<dbReference type="GO" id="GO:0004177">
    <property type="term" value="F:aminopeptidase activity"/>
    <property type="evidence" value="ECO:0007669"/>
    <property type="project" value="UniProtKB-KW"/>
</dbReference>
<dbReference type="PANTHER" id="PTHR36512">
    <property type="entry name" value="D-AMINOPEPTIDASE"/>
    <property type="match status" value="1"/>
</dbReference>
<dbReference type="EMBL" id="CASHTH010000109">
    <property type="protein sequence ID" value="CAI7991255.1"/>
    <property type="molecule type" value="Genomic_DNA"/>
</dbReference>
<keyword evidence="3" id="KW-1185">Reference proteome</keyword>
<dbReference type="InterPro" id="IPR016117">
    <property type="entry name" value="ArgJ-like_dom_sf"/>
</dbReference>